<feature type="transmembrane region" description="Helical" evidence="1">
    <location>
        <begin position="182"/>
        <end position="204"/>
    </location>
</feature>
<name>A0A6P8SU22_GEOSA</name>
<dbReference type="RefSeq" id="XP_033818121.1">
    <property type="nucleotide sequence ID" value="XM_033962230.1"/>
</dbReference>
<accession>A0A6P8SU22</accession>
<dbReference type="GO" id="GO:0038023">
    <property type="term" value="F:signaling receptor activity"/>
    <property type="evidence" value="ECO:0007669"/>
    <property type="project" value="InterPro"/>
</dbReference>
<keyword evidence="1" id="KW-0472">Membrane</keyword>
<keyword evidence="3" id="KW-1185">Reference proteome</keyword>
<gene>
    <name evidence="4" type="primary">LOC117368501</name>
</gene>
<evidence type="ECO:0000313" key="3">
    <source>
        <dbReference type="Proteomes" id="UP000515159"/>
    </source>
</evidence>
<proteinExistence type="predicted"/>
<dbReference type="GO" id="GO:0016020">
    <property type="term" value="C:membrane"/>
    <property type="evidence" value="ECO:0007669"/>
    <property type="project" value="InterPro"/>
</dbReference>
<dbReference type="GO" id="GO:0002250">
    <property type="term" value="P:adaptive immune response"/>
    <property type="evidence" value="ECO:0007669"/>
    <property type="project" value="InterPro"/>
</dbReference>
<dbReference type="Proteomes" id="UP000515159">
    <property type="component" value="Chromosome 10"/>
</dbReference>
<keyword evidence="1" id="KW-0812">Transmembrane</keyword>
<dbReference type="Gene3D" id="2.60.40.10">
    <property type="entry name" value="Immunoglobulins"/>
    <property type="match status" value="1"/>
</dbReference>
<dbReference type="InterPro" id="IPR013106">
    <property type="entry name" value="Ig_V-set"/>
</dbReference>
<evidence type="ECO:0000259" key="2">
    <source>
        <dbReference type="Pfam" id="PF07686"/>
    </source>
</evidence>
<evidence type="ECO:0000313" key="4">
    <source>
        <dbReference type="RefSeq" id="XP_033818121.1"/>
    </source>
</evidence>
<dbReference type="InterPro" id="IPR036179">
    <property type="entry name" value="Ig-like_dom_sf"/>
</dbReference>
<protein>
    <submittedName>
        <fullName evidence="4">T-cell antigen CD7-like isoform X1</fullName>
    </submittedName>
</protein>
<dbReference type="OrthoDB" id="9899013at2759"/>
<sequence length="249" mass="28108">MPAIKKSTQSNFLLPAQYLPAISSALAKVHQPHPRGPNDPPEFEINQSPYKIIVQEGGSVQITCSFTIQGEPVGVYLQRRLTEKVTYIQNNGDKFFDRNHTEVFGNVRNFTVTLHWLQKNESDLYMCDGTIRIPSSTPKSLIPIRGSGTLVIITDGIYNGSFSRNLLEDSQTKCSRNDSSAWMIYVFIVLVVIILILIGVFIFLAKTTQTAFKHCYKPKKKANQNIVYEDMSYSLRRNTGSNPTYYLAS</sequence>
<dbReference type="PANTHER" id="PTHR15343:SF0">
    <property type="entry name" value="T-CELL ANTIGEN CD7"/>
    <property type="match status" value="1"/>
</dbReference>
<dbReference type="InterPro" id="IPR013783">
    <property type="entry name" value="Ig-like_fold"/>
</dbReference>
<dbReference type="AlphaFoldDB" id="A0A6P8SU22"/>
<dbReference type="InParanoid" id="A0A6P8SU22"/>
<reference evidence="4" key="1">
    <citation type="submission" date="2025-08" db="UniProtKB">
        <authorList>
            <consortium name="RefSeq"/>
        </authorList>
    </citation>
    <scope>IDENTIFICATION</scope>
</reference>
<feature type="domain" description="Immunoglobulin V-set" evidence="2">
    <location>
        <begin position="47"/>
        <end position="129"/>
    </location>
</feature>
<organism evidence="3 4">
    <name type="scientific">Geotrypetes seraphini</name>
    <name type="common">Gaboon caecilian</name>
    <name type="synonym">Caecilia seraphini</name>
    <dbReference type="NCBI Taxonomy" id="260995"/>
    <lineage>
        <taxon>Eukaryota</taxon>
        <taxon>Metazoa</taxon>
        <taxon>Chordata</taxon>
        <taxon>Craniata</taxon>
        <taxon>Vertebrata</taxon>
        <taxon>Euteleostomi</taxon>
        <taxon>Amphibia</taxon>
        <taxon>Gymnophiona</taxon>
        <taxon>Geotrypetes</taxon>
    </lineage>
</organism>
<dbReference type="GeneID" id="117368501"/>
<dbReference type="InterPro" id="IPR039090">
    <property type="entry name" value="CD7"/>
</dbReference>
<dbReference type="PANTHER" id="PTHR15343">
    <property type="entry name" value="CD7"/>
    <property type="match status" value="1"/>
</dbReference>
<dbReference type="SUPFAM" id="SSF48726">
    <property type="entry name" value="Immunoglobulin"/>
    <property type="match status" value="1"/>
</dbReference>
<evidence type="ECO:0000256" key="1">
    <source>
        <dbReference type="SAM" id="Phobius"/>
    </source>
</evidence>
<keyword evidence="1" id="KW-1133">Transmembrane helix</keyword>
<dbReference type="KEGG" id="gsh:117368501"/>
<dbReference type="Pfam" id="PF07686">
    <property type="entry name" value="V-set"/>
    <property type="match status" value="1"/>
</dbReference>